<dbReference type="AlphaFoldDB" id="A0AAN7YJX3"/>
<protein>
    <submittedName>
        <fullName evidence="1">Uncharacterized protein</fullName>
    </submittedName>
</protein>
<sequence>MPGPLTLALTTGTMSAEGAQVDGPEAVSMNSQHGHHNHHHAAKKKTGLFTSCSQLLGLDTFLTIAFQGYKGSQTPHERARQRKPNPWTRGVLRNCQDFWLDGPVFVRKEQGTMAMLGGEVVDYAVVYDVPRRGQGAMGYRRGGYDGVAQEEGEGGGEV</sequence>
<proteinExistence type="predicted"/>
<evidence type="ECO:0000313" key="2">
    <source>
        <dbReference type="Proteomes" id="UP001310890"/>
    </source>
</evidence>
<name>A0AAN7YJX3_9PEZI</name>
<dbReference type="EMBL" id="JAVRRL010000002">
    <property type="protein sequence ID" value="KAK5118504.1"/>
    <property type="molecule type" value="Genomic_DNA"/>
</dbReference>
<reference evidence="1" key="1">
    <citation type="submission" date="2023-08" db="EMBL/GenBank/DDBJ databases">
        <title>Black Yeasts Isolated from many extreme environments.</title>
        <authorList>
            <person name="Coleine C."/>
            <person name="Stajich J.E."/>
            <person name="Selbmann L."/>
        </authorList>
    </citation>
    <scope>NUCLEOTIDE SEQUENCE</scope>
    <source>
        <strain evidence="1">CCFEE 5401</strain>
    </source>
</reference>
<dbReference type="Proteomes" id="UP001310890">
    <property type="component" value="Unassembled WGS sequence"/>
</dbReference>
<gene>
    <name evidence="1" type="ORF">LTR62_003019</name>
</gene>
<accession>A0AAN7YJX3</accession>
<comment type="caution">
    <text evidence="1">The sequence shown here is derived from an EMBL/GenBank/DDBJ whole genome shotgun (WGS) entry which is preliminary data.</text>
</comment>
<evidence type="ECO:0000313" key="1">
    <source>
        <dbReference type="EMBL" id="KAK5118504.1"/>
    </source>
</evidence>
<organism evidence="1 2">
    <name type="scientific">Meristemomyces frigidus</name>
    <dbReference type="NCBI Taxonomy" id="1508187"/>
    <lineage>
        <taxon>Eukaryota</taxon>
        <taxon>Fungi</taxon>
        <taxon>Dikarya</taxon>
        <taxon>Ascomycota</taxon>
        <taxon>Pezizomycotina</taxon>
        <taxon>Dothideomycetes</taxon>
        <taxon>Dothideomycetidae</taxon>
        <taxon>Mycosphaerellales</taxon>
        <taxon>Teratosphaeriaceae</taxon>
        <taxon>Meristemomyces</taxon>
    </lineage>
</organism>